<protein>
    <submittedName>
        <fullName evidence="1">Uncharacterized protein</fullName>
    </submittedName>
</protein>
<sequence length="127" mass="14387">QALPFFKYFAFGISLELENVLSIGSSRVCKVFLPRLAHHRRSLSLHCYGTLCSSSDMNTIVSNNFPFAYRPFFTSPFTLPLYSFHLSSKLASSLTQLYIALAQPFPLLSSPILYAGLYMQLLYWMGV</sequence>
<comment type="caution">
    <text evidence="1">The sequence shown here is derived from an EMBL/GenBank/DDBJ whole genome shotgun (WGS) entry which is preliminary data.</text>
</comment>
<dbReference type="AlphaFoldDB" id="A0A392P2I0"/>
<dbReference type="Proteomes" id="UP000265520">
    <property type="component" value="Unassembled WGS sequence"/>
</dbReference>
<keyword evidence="2" id="KW-1185">Reference proteome</keyword>
<organism evidence="1 2">
    <name type="scientific">Trifolium medium</name>
    <dbReference type="NCBI Taxonomy" id="97028"/>
    <lineage>
        <taxon>Eukaryota</taxon>
        <taxon>Viridiplantae</taxon>
        <taxon>Streptophyta</taxon>
        <taxon>Embryophyta</taxon>
        <taxon>Tracheophyta</taxon>
        <taxon>Spermatophyta</taxon>
        <taxon>Magnoliopsida</taxon>
        <taxon>eudicotyledons</taxon>
        <taxon>Gunneridae</taxon>
        <taxon>Pentapetalae</taxon>
        <taxon>rosids</taxon>
        <taxon>fabids</taxon>
        <taxon>Fabales</taxon>
        <taxon>Fabaceae</taxon>
        <taxon>Papilionoideae</taxon>
        <taxon>50 kb inversion clade</taxon>
        <taxon>NPAAA clade</taxon>
        <taxon>Hologalegina</taxon>
        <taxon>IRL clade</taxon>
        <taxon>Trifolieae</taxon>
        <taxon>Trifolium</taxon>
    </lineage>
</organism>
<reference evidence="1 2" key="1">
    <citation type="journal article" date="2018" name="Front. Plant Sci.">
        <title>Red Clover (Trifolium pratense) and Zigzag Clover (T. medium) - A Picture of Genomic Similarities and Differences.</title>
        <authorList>
            <person name="Dluhosova J."/>
            <person name="Istvanek J."/>
            <person name="Nedelnik J."/>
            <person name="Repkova J."/>
        </authorList>
    </citation>
    <scope>NUCLEOTIDE SEQUENCE [LARGE SCALE GENOMIC DNA]</scope>
    <source>
        <strain evidence="2">cv. 10/8</strain>
        <tissue evidence="1">Leaf</tissue>
    </source>
</reference>
<accession>A0A392P2I0</accession>
<feature type="non-terminal residue" evidence="1">
    <location>
        <position position="1"/>
    </location>
</feature>
<name>A0A392P2I0_9FABA</name>
<dbReference type="EMBL" id="LXQA010059171">
    <property type="protein sequence ID" value="MCI05609.1"/>
    <property type="molecule type" value="Genomic_DNA"/>
</dbReference>
<proteinExistence type="predicted"/>
<feature type="non-terminal residue" evidence="1">
    <location>
        <position position="127"/>
    </location>
</feature>
<evidence type="ECO:0000313" key="1">
    <source>
        <dbReference type="EMBL" id="MCI05609.1"/>
    </source>
</evidence>
<evidence type="ECO:0000313" key="2">
    <source>
        <dbReference type="Proteomes" id="UP000265520"/>
    </source>
</evidence>